<feature type="compositionally biased region" description="Basic and acidic residues" evidence="2">
    <location>
        <begin position="86"/>
        <end position="101"/>
    </location>
</feature>
<evidence type="ECO:0000313" key="4">
    <source>
        <dbReference type="Proteomes" id="UP001178507"/>
    </source>
</evidence>
<reference evidence="3" key="1">
    <citation type="submission" date="2023-08" db="EMBL/GenBank/DDBJ databases">
        <authorList>
            <person name="Chen Y."/>
            <person name="Shah S."/>
            <person name="Dougan E. K."/>
            <person name="Thang M."/>
            <person name="Chan C."/>
        </authorList>
    </citation>
    <scope>NUCLEOTIDE SEQUENCE</scope>
</reference>
<evidence type="ECO:0000256" key="1">
    <source>
        <dbReference type="SAM" id="Coils"/>
    </source>
</evidence>
<feature type="coiled-coil region" evidence="1">
    <location>
        <begin position="343"/>
        <end position="370"/>
    </location>
</feature>
<comment type="caution">
    <text evidence="3">The sequence shown here is derived from an EMBL/GenBank/DDBJ whole genome shotgun (WGS) entry which is preliminary data.</text>
</comment>
<protein>
    <submittedName>
        <fullName evidence="3">Uncharacterized protein</fullName>
    </submittedName>
</protein>
<dbReference type="Proteomes" id="UP001178507">
    <property type="component" value="Unassembled WGS sequence"/>
</dbReference>
<evidence type="ECO:0000313" key="3">
    <source>
        <dbReference type="EMBL" id="CAJ1392097.1"/>
    </source>
</evidence>
<accession>A0AA36N7D8</accession>
<feature type="region of interest" description="Disordered" evidence="2">
    <location>
        <begin position="127"/>
        <end position="149"/>
    </location>
</feature>
<dbReference type="PROSITE" id="PS00636">
    <property type="entry name" value="DNAJ_1"/>
    <property type="match status" value="1"/>
</dbReference>
<sequence>MPWHKKSIDPTLWAAAGEPAQGILHFKTKNPVLEGKASCAVAPQGILKLGDKLGDEPRGGHVSDGKRRVRQRRPESAAYGTAGTPEEARTRSHVSDGKRCGRPEDFRAIVTAFEVLTDSQRRVEYDRSLNAAGNADGGNRGEAGDLEEEPDVVADELAAQRAVREALIRLTSARKSEQGKILQALRTKVLEEVMEFVRSTQVRSQPLQPGRVELQRSGGSKKPLSLAGIYNDTKGRYAVEMSWHGLSMRTQITCSLAEAIGWHITLTQLKARACERIHQGVSVAVPLTQEELVMGYRASPTMVLSFICRLDEDEAPATPDLALALRIKRRADEVRAMQADPLNRAAGQKIRHLKREVLALTEREAQERQQEESAILLAISNELLVRHRRSENSEWKEEAETAMELCQQLGLESLGLQVSVAKLQHLDHEQKNATRALLVGDLALRLRQHSGGDGSVSPPLPLPLQAAAYRSVHPPGHVPAAVAAAIAAARTAKAVRSGESTPISGEVTPNGSNGGNPPPKKRRAEGTSPSYQLPPDRLRALRSPLLPSSQFGRPDAVLRSLLGFSALLEWFSLRACSRVVRAIADANLARCFNDFVYCAGLFQWRTSATPRPSASAAARFGRFLCSTHFQSLFAYMDLSTAPVATLQDPKVQVALSQMPRLKDVVFPSEGWSKGGRDRFLSCLPPGTSAWGSGR</sequence>
<proteinExistence type="predicted"/>
<keyword evidence="1" id="KW-0175">Coiled coil</keyword>
<dbReference type="EMBL" id="CAUJNA010002258">
    <property type="protein sequence ID" value="CAJ1392097.1"/>
    <property type="molecule type" value="Genomic_DNA"/>
</dbReference>
<feature type="region of interest" description="Disordered" evidence="2">
    <location>
        <begin position="495"/>
        <end position="535"/>
    </location>
</feature>
<feature type="compositionally biased region" description="Basic and acidic residues" evidence="2">
    <location>
        <begin position="51"/>
        <end position="66"/>
    </location>
</feature>
<evidence type="ECO:0000256" key="2">
    <source>
        <dbReference type="SAM" id="MobiDB-lite"/>
    </source>
</evidence>
<gene>
    <name evidence="3" type="ORF">EVOR1521_LOCUS17286</name>
</gene>
<keyword evidence="4" id="KW-1185">Reference proteome</keyword>
<dbReference type="InterPro" id="IPR018253">
    <property type="entry name" value="DnaJ_domain_CS"/>
</dbReference>
<organism evidence="3 4">
    <name type="scientific">Effrenium voratum</name>
    <dbReference type="NCBI Taxonomy" id="2562239"/>
    <lineage>
        <taxon>Eukaryota</taxon>
        <taxon>Sar</taxon>
        <taxon>Alveolata</taxon>
        <taxon>Dinophyceae</taxon>
        <taxon>Suessiales</taxon>
        <taxon>Symbiodiniaceae</taxon>
        <taxon>Effrenium</taxon>
    </lineage>
</organism>
<dbReference type="AlphaFoldDB" id="A0AA36N7D8"/>
<feature type="region of interest" description="Disordered" evidence="2">
    <location>
        <begin position="51"/>
        <end position="101"/>
    </location>
</feature>
<name>A0AA36N7D8_9DINO</name>